<dbReference type="GO" id="GO:0016787">
    <property type="term" value="F:hydrolase activity"/>
    <property type="evidence" value="ECO:0007669"/>
    <property type="project" value="UniProtKB-KW"/>
</dbReference>
<comment type="caution">
    <text evidence="3">The sequence shown here is derived from an EMBL/GenBank/DDBJ whole genome shotgun (WGS) entry which is preliminary data.</text>
</comment>
<dbReference type="RefSeq" id="WP_022211342.1">
    <property type="nucleotide sequence ID" value="NZ_JACOOQ010000011.1"/>
</dbReference>
<keyword evidence="1" id="KW-1133">Transmembrane helix</keyword>
<keyword evidence="4" id="KW-1185">Reference proteome</keyword>
<dbReference type="InterPro" id="IPR000073">
    <property type="entry name" value="AB_hydrolase_1"/>
</dbReference>
<evidence type="ECO:0000259" key="2">
    <source>
        <dbReference type="Pfam" id="PF00561"/>
    </source>
</evidence>
<dbReference type="Gene3D" id="3.40.50.1820">
    <property type="entry name" value="alpha/beta hydrolase"/>
    <property type="match status" value="1"/>
</dbReference>
<proteinExistence type="predicted"/>
<sequence>MNLLPHSNGVRRVNMKRQRTTKEKLKYIAKVLLGIIIAGFIVQQITNFIAGETLIERVDYITVDDKRMDFRLSGSGNYTVVFDGVLGGNLEVWNTIASELEENDNVATFLYNRRGYGFSASGSARTIEEQAQDLKILLRKSGALEPYILVGEEYGSLVLTSFAEQFPDSVAGIVSVNPLVEEDIKNSRNSLKNVALRIRRKIEQLGSYIGLTMLLDKLNLDVNINDLEDNLEGEALEEFSSHRTKASYTSAVSNELRNLSKYNLDIQQDGVFTGKPYCLITKNEDDRLKSLGDEGLTTSIVSNTDSCVLSLSKAIDILAGIRGVIKQCNDLKK</sequence>
<feature type="domain" description="AB hydrolase-1" evidence="2">
    <location>
        <begin position="86"/>
        <end position="205"/>
    </location>
</feature>
<organism evidence="3 4">
    <name type="scientific">Clostridium lentum</name>
    <dbReference type="NCBI Taxonomy" id="2763037"/>
    <lineage>
        <taxon>Bacteria</taxon>
        <taxon>Bacillati</taxon>
        <taxon>Bacillota</taxon>
        <taxon>Clostridia</taxon>
        <taxon>Eubacteriales</taxon>
        <taxon>Clostridiaceae</taxon>
        <taxon>Clostridium</taxon>
    </lineage>
</organism>
<dbReference type="EMBL" id="JACOOQ010000011">
    <property type="protein sequence ID" value="MBC5640276.1"/>
    <property type="molecule type" value="Genomic_DNA"/>
</dbReference>
<dbReference type="InterPro" id="IPR029058">
    <property type="entry name" value="AB_hydrolase_fold"/>
</dbReference>
<keyword evidence="1" id="KW-0812">Transmembrane</keyword>
<dbReference type="Proteomes" id="UP000662088">
    <property type="component" value="Unassembled WGS sequence"/>
</dbReference>
<feature type="transmembrane region" description="Helical" evidence="1">
    <location>
        <begin position="25"/>
        <end position="42"/>
    </location>
</feature>
<gene>
    <name evidence="3" type="ORF">H8R92_07485</name>
</gene>
<protein>
    <submittedName>
        <fullName evidence="3">Alpha/beta fold hydrolase</fullName>
    </submittedName>
</protein>
<keyword evidence="3" id="KW-0378">Hydrolase</keyword>
<evidence type="ECO:0000256" key="1">
    <source>
        <dbReference type="SAM" id="Phobius"/>
    </source>
</evidence>
<accession>A0A8I0A9A0</accession>
<evidence type="ECO:0000313" key="3">
    <source>
        <dbReference type="EMBL" id="MBC5640276.1"/>
    </source>
</evidence>
<evidence type="ECO:0000313" key="4">
    <source>
        <dbReference type="Proteomes" id="UP000662088"/>
    </source>
</evidence>
<dbReference type="AlphaFoldDB" id="A0A8I0A9A0"/>
<name>A0A8I0A9A0_9CLOT</name>
<keyword evidence="1" id="KW-0472">Membrane</keyword>
<dbReference type="SUPFAM" id="SSF53474">
    <property type="entry name" value="alpha/beta-Hydrolases"/>
    <property type="match status" value="1"/>
</dbReference>
<dbReference type="Pfam" id="PF00561">
    <property type="entry name" value="Abhydrolase_1"/>
    <property type="match status" value="1"/>
</dbReference>
<reference evidence="3" key="1">
    <citation type="submission" date="2020-08" db="EMBL/GenBank/DDBJ databases">
        <title>Genome public.</title>
        <authorList>
            <person name="Liu C."/>
            <person name="Sun Q."/>
        </authorList>
    </citation>
    <scope>NUCLEOTIDE SEQUENCE</scope>
    <source>
        <strain evidence="3">NSJ-42</strain>
    </source>
</reference>